<accession>Q7C9K4</accession>
<protein>
    <submittedName>
        <fullName evidence="3">Uncharacterized protein</fullName>
    </submittedName>
</protein>
<dbReference type="STRING" id="220341.gene:17585348"/>
<evidence type="ECO:0000313" key="2">
    <source>
        <dbReference type="EMBL" id="AAO69207.1"/>
    </source>
</evidence>
<evidence type="ECO:0000256" key="1">
    <source>
        <dbReference type="SAM" id="Phobius"/>
    </source>
</evidence>
<reference evidence="3 4" key="1">
    <citation type="journal article" date="2001" name="Nature">
        <title>Complete genome sequence of a multiple drug resistant Salmonella enterica serovar Typhi CT18.</title>
        <authorList>
            <person name="Parkhill J."/>
            <person name="Dougan G."/>
            <person name="James K.D."/>
            <person name="Thomson N.R."/>
            <person name="Pickard D."/>
            <person name="Wain J."/>
            <person name="Churcher C."/>
            <person name="Mungall K.L."/>
            <person name="Bentley S.D."/>
            <person name="Holden M.T.G."/>
            <person name="Sebaihia M."/>
            <person name="Baker S."/>
            <person name="Basham D."/>
            <person name="Brooks K."/>
            <person name="Chillingworth T."/>
            <person name="Connerton P."/>
            <person name="Cronin A."/>
            <person name="Davis P."/>
            <person name="Davies R.M."/>
            <person name="Dowd L."/>
            <person name="White N."/>
            <person name="Farrar J."/>
            <person name="Feltwell T."/>
            <person name="Hamlin N."/>
            <person name="Haque A."/>
            <person name="Hien T.T."/>
            <person name="Holroyd S."/>
            <person name="Jagels K."/>
            <person name="Krogh A."/>
            <person name="Larsen T.S."/>
            <person name="Leather S."/>
            <person name="Moule S."/>
            <person name="O'Gaora P."/>
            <person name="Parry C."/>
            <person name="Quail M."/>
            <person name="Rutherford K."/>
            <person name="Simmonds M."/>
            <person name="Skelton J."/>
            <person name="Stevens K."/>
            <person name="Whitehead S."/>
            <person name="Barrell B.G."/>
        </authorList>
    </citation>
    <scope>NUCLEOTIDE SEQUENCE [LARGE SCALE GENOMIC DNA]</scope>
    <source>
        <strain evidence="3 4">CT18</strain>
    </source>
</reference>
<name>Q8Z798_SALTI</name>
<organism evidence="3 4">
    <name type="scientific">Salmonella typhi</name>
    <dbReference type="NCBI Taxonomy" id="90370"/>
    <lineage>
        <taxon>Bacteria</taxon>
        <taxon>Pseudomonadati</taxon>
        <taxon>Pseudomonadota</taxon>
        <taxon>Gammaproteobacteria</taxon>
        <taxon>Enterobacterales</taxon>
        <taxon>Enterobacteriaceae</taxon>
        <taxon>Salmonella</taxon>
    </lineage>
</organism>
<keyword evidence="5" id="KW-1185">Reference proteome</keyword>
<evidence type="ECO:0000313" key="5">
    <source>
        <dbReference type="Proteomes" id="UP000002670"/>
    </source>
</evidence>
<dbReference type="EMBL" id="AE014613">
    <property type="protein sequence ID" value="AAO69207.1"/>
    <property type="molecule type" value="Genomic_DNA"/>
</dbReference>
<keyword evidence="1" id="KW-0812">Transmembrane</keyword>
<gene>
    <name evidence="3" type="ordered locus">STY1392</name>
    <name evidence="2" type="ordered locus">t1576</name>
</gene>
<feature type="transmembrane region" description="Helical" evidence="1">
    <location>
        <begin position="32"/>
        <end position="52"/>
    </location>
</feature>
<accession>Q8Z798</accession>
<reference evidence="2 5" key="2">
    <citation type="journal article" date="2003" name="J. Bacteriol.">
        <title>Comparative genomics of Salmonella enterica serovar Typhi strains Ty2 and CT18.</title>
        <authorList>
            <person name="Deng W."/>
            <person name="Liou S.R."/>
            <person name="Plunkett G.III."/>
            <person name="Mayhew G.F."/>
            <person name="Rose D.J."/>
            <person name="Burland V."/>
            <person name="Kodoyianni V."/>
            <person name="Schwartz D.C."/>
            <person name="Blattner F.R."/>
        </authorList>
    </citation>
    <scope>NUCLEOTIDE SEQUENCE [LARGE SCALE GENOMIC DNA]</scope>
    <source>
        <strain evidence="5">ATCC 700931 / Ty2</strain>
        <strain evidence="2">Ty2</strain>
    </source>
</reference>
<keyword evidence="1" id="KW-0472">Membrane</keyword>
<dbReference type="KEGG" id="stt:t1576"/>
<evidence type="ECO:0000313" key="3">
    <source>
        <dbReference type="EMBL" id="CAD01658.1"/>
    </source>
</evidence>
<dbReference type="HOGENOM" id="CLU_063671_0_0_6"/>
<dbReference type="eggNOG" id="ENOG5033ZYX">
    <property type="taxonomic scope" value="Bacteria"/>
</dbReference>
<dbReference type="KEGG" id="sty:STY1392"/>
<sequence length="432" mass="48480">MATVYGKSKVHTLTINGSMLAGRLAGPSCSHIYNVGMITFSLYFTVLTFYLVEIPFNLNVLFLMYIIRGDIIHIFEIRADDMYTTIRNTTLAMVACFSYIAHASTHPPLIITRGAGGDASGAAVIHDNWRHGTPDLVNLTDIPIDKIRPEKYRCVLIIGQGAIKEMLLANNASAILSGKTVGLYTHLIDQNTLRLLRQLQNKVRFNLFFTRSQITLLKLRNISEYNFLSSKVNNVWGQDSLAIETVAPDRGNIPEKALPLKTTDYVIWLGGNYTTSSGTQRIFTNDQIVVALKPLHNVISPNASIAIMLSPRFFDNSMSKEAKVKRLKAVLNTFSQNRVTFYMSKEMLANLKEFDLPVQLSPSYAELMRMPWASATRHFASVDQYNLFADLIPKVTPFLLEPNDADQALYATDYLNTRRVSLTQNILNHGCD</sequence>
<dbReference type="AlphaFoldDB" id="Q8Z798"/>
<evidence type="ECO:0000313" key="4">
    <source>
        <dbReference type="Proteomes" id="UP000000541"/>
    </source>
</evidence>
<dbReference type="EMBL" id="AL513382">
    <property type="protein sequence ID" value="CAD01658.1"/>
    <property type="molecule type" value="Genomic_DNA"/>
</dbReference>
<dbReference type="OMA" id="RPEKYRC"/>
<dbReference type="Proteomes" id="UP000002670">
    <property type="component" value="Chromosome"/>
</dbReference>
<dbReference type="PATRIC" id="fig|220341.7.peg.1401"/>
<proteinExistence type="predicted"/>
<dbReference type="Proteomes" id="UP000000541">
    <property type="component" value="Chromosome"/>
</dbReference>
<keyword evidence="1" id="KW-1133">Transmembrane helix</keyword>